<reference evidence="2 3" key="1">
    <citation type="journal article" date="2015" name="BMC Genomics">
        <title>Insights from the genome of Ophiocordyceps polyrhachis-furcata to pathogenicity and host specificity in insect fungi.</title>
        <authorList>
            <person name="Wichadakul D."/>
            <person name="Kobmoo N."/>
            <person name="Ingsriswang S."/>
            <person name="Tangphatsornruang S."/>
            <person name="Chantasingh D."/>
            <person name="Luangsa-ard J.J."/>
            <person name="Eurwilaichitr L."/>
        </authorList>
    </citation>
    <scope>NUCLEOTIDE SEQUENCE [LARGE SCALE GENOMIC DNA]</scope>
    <source>
        <strain evidence="2 3">BCC 54312</strain>
    </source>
</reference>
<evidence type="ECO:0000256" key="1">
    <source>
        <dbReference type="SAM" id="MobiDB-lite"/>
    </source>
</evidence>
<sequence>MTPAPPRVSTNQVGFRRRRNIATVTRCVWVSSVAEAVPFFPTPPELAPQEVASIHPDAHVGSQALRLACSLEVCPVSRYCPVEDRQDKDSMNNKPIHGQPEKGACPSRAKSPLSSAKIGIRRYRPVSAGISVIRACPPRNVRYLLLQSAHSHSPSGYSPATAPRCKVPLGSSISNFPPLLTAAVARFLHALFSPSCFHPHLTLVLDACLSP</sequence>
<evidence type="ECO:0000313" key="2">
    <source>
        <dbReference type="EMBL" id="RCI09582.1"/>
    </source>
</evidence>
<feature type="non-terminal residue" evidence="2">
    <location>
        <position position="211"/>
    </location>
</feature>
<dbReference type="Proteomes" id="UP000253664">
    <property type="component" value="Unassembled WGS sequence"/>
</dbReference>
<dbReference type="AlphaFoldDB" id="A0A367L5T8"/>
<gene>
    <name evidence="2" type="ORF">L249_4125</name>
</gene>
<keyword evidence="3" id="KW-1185">Reference proteome</keyword>
<name>A0A367L5T8_9HYPO</name>
<proteinExistence type="predicted"/>
<protein>
    <submittedName>
        <fullName evidence="2">Uncharacterized protein</fullName>
    </submittedName>
</protein>
<evidence type="ECO:0000313" key="3">
    <source>
        <dbReference type="Proteomes" id="UP000253664"/>
    </source>
</evidence>
<comment type="caution">
    <text evidence="2">The sequence shown here is derived from an EMBL/GenBank/DDBJ whole genome shotgun (WGS) entry which is preliminary data.</text>
</comment>
<feature type="region of interest" description="Disordered" evidence="1">
    <location>
        <begin position="85"/>
        <end position="111"/>
    </location>
</feature>
<dbReference type="EMBL" id="LKCN02000014">
    <property type="protein sequence ID" value="RCI09582.1"/>
    <property type="molecule type" value="Genomic_DNA"/>
</dbReference>
<organism evidence="2 3">
    <name type="scientific">Ophiocordyceps polyrhachis-furcata BCC 54312</name>
    <dbReference type="NCBI Taxonomy" id="1330021"/>
    <lineage>
        <taxon>Eukaryota</taxon>
        <taxon>Fungi</taxon>
        <taxon>Dikarya</taxon>
        <taxon>Ascomycota</taxon>
        <taxon>Pezizomycotina</taxon>
        <taxon>Sordariomycetes</taxon>
        <taxon>Hypocreomycetidae</taxon>
        <taxon>Hypocreales</taxon>
        <taxon>Ophiocordycipitaceae</taxon>
        <taxon>Ophiocordyceps</taxon>
    </lineage>
</organism>
<accession>A0A367L5T8</accession>